<dbReference type="Pfam" id="PF00043">
    <property type="entry name" value="GST_C"/>
    <property type="match status" value="1"/>
</dbReference>
<organism evidence="4 5">
    <name type="scientific">Athelia psychrophila</name>
    <dbReference type="NCBI Taxonomy" id="1759441"/>
    <lineage>
        <taxon>Eukaryota</taxon>
        <taxon>Fungi</taxon>
        <taxon>Dikarya</taxon>
        <taxon>Basidiomycota</taxon>
        <taxon>Agaricomycotina</taxon>
        <taxon>Agaricomycetes</taxon>
        <taxon>Agaricomycetidae</taxon>
        <taxon>Atheliales</taxon>
        <taxon>Atheliaceae</taxon>
        <taxon>Athelia</taxon>
    </lineage>
</organism>
<dbReference type="OrthoDB" id="249703at2759"/>
<dbReference type="FunFam" id="1.20.1050.10:FF:000006">
    <property type="entry name" value="Elongation factor 1 gamma"/>
    <property type="match status" value="1"/>
</dbReference>
<evidence type="ECO:0000259" key="2">
    <source>
        <dbReference type="PROSITE" id="PS50404"/>
    </source>
</evidence>
<feature type="domain" description="GST N-terminal" evidence="2">
    <location>
        <begin position="2"/>
        <end position="84"/>
    </location>
</feature>
<dbReference type="PANTHER" id="PTHR43986:SF1">
    <property type="entry name" value="ELONGATION FACTOR 1-GAMMA"/>
    <property type="match status" value="1"/>
</dbReference>
<dbReference type="GO" id="GO:0005737">
    <property type="term" value="C:cytoplasm"/>
    <property type="evidence" value="ECO:0007669"/>
    <property type="project" value="TreeGrafter"/>
</dbReference>
<evidence type="ECO:0000259" key="3">
    <source>
        <dbReference type="PROSITE" id="PS50405"/>
    </source>
</evidence>
<dbReference type="InterPro" id="IPR004045">
    <property type="entry name" value="Glutathione_S-Trfase_N"/>
</dbReference>
<dbReference type="AlphaFoldDB" id="A0A166VY85"/>
<reference evidence="4 5" key="1">
    <citation type="journal article" date="2016" name="Mol. Biol. Evol.">
        <title>Comparative Genomics of Early-Diverging Mushroom-Forming Fungi Provides Insights into the Origins of Lignocellulose Decay Capabilities.</title>
        <authorList>
            <person name="Nagy L.G."/>
            <person name="Riley R."/>
            <person name="Tritt A."/>
            <person name="Adam C."/>
            <person name="Daum C."/>
            <person name="Floudas D."/>
            <person name="Sun H."/>
            <person name="Yadav J.S."/>
            <person name="Pangilinan J."/>
            <person name="Larsson K.H."/>
            <person name="Matsuura K."/>
            <person name="Barry K."/>
            <person name="Labutti K."/>
            <person name="Kuo R."/>
            <person name="Ohm R.A."/>
            <person name="Bhattacharya S.S."/>
            <person name="Shirouzu T."/>
            <person name="Yoshinaga Y."/>
            <person name="Martin F.M."/>
            <person name="Grigoriev I.V."/>
            <person name="Hibbett D.S."/>
        </authorList>
    </citation>
    <scope>NUCLEOTIDE SEQUENCE [LARGE SCALE GENOMIC DNA]</scope>
    <source>
        <strain evidence="4 5">CBS 109695</strain>
    </source>
</reference>
<evidence type="ECO:0000256" key="1">
    <source>
        <dbReference type="RuleBase" id="RU003494"/>
    </source>
</evidence>
<gene>
    <name evidence="4" type="ORF">FIBSPDRAFT_847775</name>
</gene>
<dbReference type="Pfam" id="PF02798">
    <property type="entry name" value="GST_N"/>
    <property type="match status" value="1"/>
</dbReference>
<comment type="similarity">
    <text evidence="1">Belongs to the GST superfamily.</text>
</comment>
<dbReference type="GO" id="GO:0006414">
    <property type="term" value="P:translational elongation"/>
    <property type="evidence" value="ECO:0007669"/>
    <property type="project" value="TreeGrafter"/>
</dbReference>
<dbReference type="SFLD" id="SFLDS00019">
    <property type="entry name" value="Glutathione_Transferase_(cytos"/>
    <property type="match status" value="1"/>
</dbReference>
<dbReference type="InterPro" id="IPR036282">
    <property type="entry name" value="Glutathione-S-Trfase_C_sf"/>
</dbReference>
<evidence type="ECO:0000313" key="5">
    <source>
        <dbReference type="Proteomes" id="UP000076532"/>
    </source>
</evidence>
<dbReference type="Gene3D" id="1.20.1050.10">
    <property type="match status" value="1"/>
</dbReference>
<dbReference type="InterPro" id="IPR036249">
    <property type="entry name" value="Thioredoxin-like_sf"/>
</dbReference>
<sequence length="229" mass="25589">MSLGTIWTSKNQRSGRAIRATAVLGGLEVNLPEAYVHRQDNQTSEFKAKFPHGKIPAWEGRDGFTMFESTPIAKYLASLAPNSGLLGGNATEVALVDQWIHFADTEIEVPQQFVNYTLVGFYQYSKPVHNIMVERIARALATVNEHLASRTYLVTERITVADLVVAAIVQNAASCTFDAVLRKKLPNVVRHMETIVNHPKLKEIYGPTEYTEKVKHFVAPPKERKEKAS</sequence>
<dbReference type="SUPFAM" id="SSF47616">
    <property type="entry name" value="GST C-terminal domain-like"/>
    <property type="match status" value="1"/>
</dbReference>
<dbReference type="InterPro" id="IPR040079">
    <property type="entry name" value="Glutathione_S-Trfase"/>
</dbReference>
<dbReference type="GO" id="GO:0005634">
    <property type="term" value="C:nucleus"/>
    <property type="evidence" value="ECO:0007669"/>
    <property type="project" value="TreeGrafter"/>
</dbReference>
<name>A0A166VY85_9AGAM</name>
<dbReference type="PROSITE" id="PS50405">
    <property type="entry name" value="GST_CTER"/>
    <property type="match status" value="1"/>
</dbReference>
<dbReference type="EMBL" id="KV417483">
    <property type="protein sequence ID" value="KZP33183.1"/>
    <property type="molecule type" value="Genomic_DNA"/>
</dbReference>
<dbReference type="InterPro" id="IPR050802">
    <property type="entry name" value="EF-GSTs"/>
</dbReference>
<proteinExistence type="inferred from homology"/>
<dbReference type="STRING" id="436010.A0A166VY85"/>
<dbReference type="CDD" id="cd03181">
    <property type="entry name" value="GST_C_EF1Bgamma_like"/>
    <property type="match status" value="1"/>
</dbReference>
<dbReference type="PROSITE" id="PS50404">
    <property type="entry name" value="GST_NTER"/>
    <property type="match status" value="1"/>
</dbReference>
<feature type="domain" description="GST C-terminal" evidence="3">
    <location>
        <begin position="89"/>
        <end position="217"/>
    </location>
</feature>
<dbReference type="SFLD" id="SFLDG00358">
    <property type="entry name" value="Main_(cytGST)"/>
    <property type="match status" value="1"/>
</dbReference>
<dbReference type="PANTHER" id="PTHR43986">
    <property type="entry name" value="ELONGATION FACTOR 1-GAMMA"/>
    <property type="match status" value="1"/>
</dbReference>
<dbReference type="SUPFAM" id="SSF52833">
    <property type="entry name" value="Thioredoxin-like"/>
    <property type="match status" value="1"/>
</dbReference>
<dbReference type="InterPro" id="IPR004046">
    <property type="entry name" value="GST_C"/>
</dbReference>
<protein>
    <submittedName>
        <fullName evidence="4">Glutathione S-transferase C-terminal-like protein</fullName>
    </submittedName>
</protein>
<dbReference type="Gene3D" id="3.40.30.10">
    <property type="entry name" value="Glutaredoxin"/>
    <property type="match status" value="1"/>
</dbReference>
<dbReference type="Proteomes" id="UP000076532">
    <property type="component" value="Unassembled WGS sequence"/>
</dbReference>
<dbReference type="InterPro" id="IPR010987">
    <property type="entry name" value="Glutathione-S-Trfase_C-like"/>
</dbReference>
<keyword evidence="5" id="KW-1185">Reference proteome</keyword>
<evidence type="ECO:0000313" key="4">
    <source>
        <dbReference type="EMBL" id="KZP33183.1"/>
    </source>
</evidence>
<accession>A0A166VY85</accession>